<accession>A0A0F9KXI9</accession>
<evidence type="ECO:0000313" key="1">
    <source>
        <dbReference type="EMBL" id="KKM20070.1"/>
    </source>
</evidence>
<reference evidence="1" key="1">
    <citation type="journal article" date="2015" name="Nature">
        <title>Complex archaea that bridge the gap between prokaryotes and eukaryotes.</title>
        <authorList>
            <person name="Spang A."/>
            <person name="Saw J.H."/>
            <person name="Jorgensen S.L."/>
            <person name="Zaremba-Niedzwiedzka K."/>
            <person name="Martijn J."/>
            <person name="Lind A.E."/>
            <person name="van Eijk R."/>
            <person name="Schleper C."/>
            <person name="Guy L."/>
            <person name="Ettema T.J."/>
        </authorList>
    </citation>
    <scope>NUCLEOTIDE SEQUENCE</scope>
</reference>
<organism evidence="1">
    <name type="scientific">marine sediment metagenome</name>
    <dbReference type="NCBI Taxonomy" id="412755"/>
    <lineage>
        <taxon>unclassified sequences</taxon>
        <taxon>metagenomes</taxon>
        <taxon>ecological metagenomes</taxon>
    </lineage>
</organism>
<name>A0A0F9KXI9_9ZZZZ</name>
<gene>
    <name evidence="1" type="ORF">LCGC14_1649190</name>
</gene>
<comment type="caution">
    <text evidence="1">The sequence shown here is derived from an EMBL/GenBank/DDBJ whole genome shotgun (WGS) entry which is preliminary data.</text>
</comment>
<protein>
    <submittedName>
        <fullName evidence="1">Uncharacterized protein</fullName>
    </submittedName>
</protein>
<proteinExistence type="predicted"/>
<dbReference type="EMBL" id="LAZR01013846">
    <property type="protein sequence ID" value="KKM20070.1"/>
    <property type="molecule type" value="Genomic_DNA"/>
</dbReference>
<dbReference type="AlphaFoldDB" id="A0A0F9KXI9"/>
<sequence length="42" mass="5005">MERCRYCRKPMSEEELEQMQYTVCAACEAALLEECWTKDTPQ</sequence>